<keyword evidence="14" id="KW-1185">Reference proteome</keyword>
<reference evidence="13 14" key="1">
    <citation type="submission" date="2023-08" db="EMBL/GenBank/DDBJ databases">
        <title>Black Yeasts Isolated from many extreme environments.</title>
        <authorList>
            <person name="Coleine C."/>
            <person name="Stajich J.E."/>
            <person name="Selbmann L."/>
        </authorList>
    </citation>
    <scope>NUCLEOTIDE SEQUENCE [LARGE SCALE GENOMIC DNA]</scope>
    <source>
        <strain evidence="13 14">CCFEE 5910</strain>
    </source>
</reference>
<proteinExistence type="inferred from homology"/>
<keyword evidence="10 11" id="KW-0326">Glycosidase</keyword>
<keyword evidence="7 11" id="KW-0378">Hydrolase</keyword>
<evidence type="ECO:0000256" key="7">
    <source>
        <dbReference type="ARBA" id="ARBA00022801"/>
    </source>
</evidence>
<dbReference type="InterPro" id="IPR017853">
    <property type="entry name" value="GH"/>
</dbReference>
<evidence type="ECO:0000256" key="10">
    <source>
        <dbReference type="ARBA" id="ARBA00023295"/>
    </source>
</evidence>
<evidence type="ECO:0000256" key="5">
    <source>
        <dbReference type="ARBA" id="ARBA00022525"/>
    </source>
</evidence>
<gene>
    <name evidence="13" type="ORF">LTR05_001789</name>
</gene>
<keyword evidence="8 11" id="KW-1015">Disulfide bond</keyword>
<dbReference type="GO" id="GO:0005995">
    <property type="term" value="P:melibiose catabolic process"/>
    <property type="evidence" value="ECO:0007669"/>
    <property type="project" value="UniProtKB-ARBA"/>
</dbReference>
<evidence type="ECO:0000256" key="8">
    <source>
        <dbReference type="ARBA" id="ARBA00023157"/>
    </source>
</evidence>
<evidence type="ECO:0000256" key="1">
    <source>
        <dbReference type="ARBA" id="ARBA00001255"/>
    </source>
</evidence>
<keyword evidence="9" id="KW-0325">Glycoprotein</keyword>
<protein>
    <recommendedName>
        <fullName evidence="4 11">Alpha-galactosidase</fullName>
        <ecNumber evidence="4 11">3.2.1.22</ecNumber>
    </recommendedName>
    <alternativeName>
        <fullName evidence="11">Melibiase</fullName>
    </alternativeName>
</protein>
<dbReference type="InterPro" id="IPR013785">
    <property type="entry name" value="Aldolase_TIM"/>
</dbReference>
<dbReference type="PRINTS" id="PR00740">
    <property type="entry name" value="GLHYDRLASE27"/>
</dbReference>
<dbReference type="GO" id="GO:0004557">
    <property type="term" value="F:alpha-galactosidase activity"/>
    <property type="evidence" value="ECO:0007669"/>
    <property type="project" value="UniProtKB-EC"/>
</dbReference>
<dbReference type="EMBL" id="JAVRRJ010000001">
    <property type="protein sequence ID" value="KAK5091604.1"/>
    <property type="molecule type" value="Genomic_DNA"/>
</dbReference>
<dbReference type="SUPFAM" id="SSF51011">
    <property type="entry name" value="Glycosyl hydrolase domain"/>
    <property type="match status" value="1"/>
</dbReference>
<evidence type="ECO:0000256" key="11">
    <source>
        <dbReference type="RuleBase" id="RU361168"/>
    </source>
</evidence>
<dbReference type="EC" id="3.2.1.22" evidence="4 11"/>
<dbReference type="CDD" id="cd14792">
    <property type="entry name" value="GH27"/>
    <property type="match status" value="1"/>
</dbReference>
<evidence type="ECO:0000259" key="12">
    <source>
        <dbReference type="Pfam" id="PF17801"/>
    </source>
</evidence>
<dbReference type="GO" id="GO:0005576">
    <property type="term" value="C:extracellular region"/>
    <property type="evidence" value="ECO:0007669"/>
    <property type="project" value="UniProtKB-SubCell"/>
</dbReference>
<dbReference type="InterPro" id="IPR002241">
    <property type="entry name" value="Glyco_hydro_27"/>
</dbReference>
<dbReference type="AlphaFoldDB" id="A0AAN7TEY5"/>
<dbReference type="SUPFAM" id="SSF51445">
    <property type="entry name" value="(Trans)glycosidases"/>
    <property type="match status" value="1"/>
</dbReference>
<dbReference type="Gene3D" id="3.20.20.70">
    <property type="entry name" value="Aldolase class I"/>
    <property type="match status" value="1"/>
</dbReference>
<dbReference type="Pfam" id="PF16499">
    <property type="entry name" value="Melibiase_2"/>
    <property type="match status" value="1"/>
</dbReference>
<feature type="domain" description="Alpha galactosidase C-terminal" evidence="12">
    <location>
        <begin position="339"/>
        <end position="403"/>
    </location>
</feature>
<dbReference type="PANTHER" id="PTHR11452:SF75">
    <property type="entry name" value="ALPHA-GALACTOSIDASE MEL1"/>
    <property type="match status" value="1"/>
</dbReference>
<evidence type="ECO:0000256" key="6">
    <source>
        <dbReference type="ARBA" id="ARBA00022729"/>
    </source>
</evidence>
<dbReference type="Pfam" id="PF17801">
    <property type="entry name" value="Melibiase_C"/>
    <property type="match status" value="1"/>
</dbReference>
<evidence type="ECO:0000256" key="3">
    <source>
        <dbReference type="ARBA" id="ARBA00009743"/>
    </source>
</evidence>
<comment type="caution">
    <text evidence="13">The sequence shown here is derived from an EMBL/GenBank/DDBJ whole genome shotgun (WGS) entry which is preliminary data.</text>
</comment>
<dbReference type="InterPro" id="IPR041233">
    <property type="entry name" value="Melibiase_C"/>
</dbReference>
<sequence>MSTMLEDSTAYDRQQDSYAINNGVARTPQMGWNNWNSLGCDVSQDLLLDTAKVLLDSGLRDVGYQYVVLDDCWQSERGADGYIRHDEKKFPNGMKYVADMIHDMGMLYGMYSSAGEMTCAKFEGSLDHEVEDATTYASWDVDYLKYDNCYHMGRFGTPKLSFDRFNAMAKALNATDRPIVYSLCNWGEDYVHTWGMSIANSWRVSGDIYDHFNRPDTLCSCTNPADPHCVAPGTHCSVMNIINKVAPYVDRGAPGGWNDLDMLEVGLGGMSDDEYIVHFSMWCALKSTLLIGADLRKLTPKTLAILNNPAVIAVSQDPLGRSALRVRQDLNVKKDKYGQGEVQIWSGPLYPHDQLLILLNAADEELTITTNLDEIFVHEGPEGSAPQVKLEYTVHDLWADRMDERQAKKILAGDLYKHRKEWYNSTQTSYREGLDNNDERLLGKQVGSLTPQKPELSVSVPRHSLKMYRLRPQGGATTRYALHKQEL</sequence>
<dbReference type="Gene3D" id="2.60.40.1180">
    <property type="entry name" value="Golgi alpha-mannosidase II"/>
    <property type="match status" value="1"/>
</dbReference>
<dbReference type="PANTHER" id="PTHR11452">
    <property type="entry name" value="ALPHA-GALACTOSIDASE/ALPHA-N-ACETYLGALACTOSAMINIDASE"/>
    <property type="match status" value="1"/>
</dbReference>
<comment type="catalytic activity">
    <reaction evidence="1 11">
        <text>Hydrolysis of terminal, non-reducing alpha-D-galactose residues in alpha-D-galactosides, including galactose oligosaccharides, galactomannans and galactolipids.</text>
        <dbReference type="EC" id="3.2.1.22"/>
    </reaction>
</comment>
<comment type="subcellular location">
    <subcellularLocation>
        <location evidence="2">Secreted</location>
    </subcellularLocation>
</comment>
<comment type="similarity">
    <text evidence="3 11">Belongs to the glycosyl hydrolase 27 family.</text>
</comment>
<evidence type="ECO:0000256" key="9">
    <source>
        <dbReference type="ARBA" id="ARBA00023180"/>
    </source>
</evidence>
<dbReference type="InterPro" id="IPR013780">
    <property type="entry name" value="Glyco_hydro_b"/>
</dbReference>
<dbReference type="PRINTS" id="PR00748">
    <property type="entry name" value="MELIBIASE"/>
</dbReference>
<evidence type="ECO:0000256" key="2">
    <source>
        <dbReference type="ARBA" id="ARBA00004613"/>
    </source>
</evidence>
<name>A0AAN7TEY5_9EURO</name>
<accession>A0AAN7TEY5</accession>
<evidence type="ECO:0000313" key="13">
    <source>
        <dbReference type="EMBL" id="KAK5091604.1"/>
    </source>
</evidence>
<dbReference type="Proteomes" id="UP001309876">
    <property type="component" value="Unassembled WGS sequence"/>
</dbReference>
<dbReference type="InterPro" id="IPR006215">
    <property type="entry name" value="Glyco_hydro_melibiase"/>
</dbReference>
<keyword evidence="6" id="KW-0732">Signal</keyword>
<organism evidence="13 14">
    <name type="scientific">Lithohypha guttulata</name>
    <dbReference type="NCBI Taxonomy" id="1690604"/>
    <lineage>
        <taxon>Eukaryota</taxon>
        <taxon>Fungi</taxon>
        <taxon>Dikarya</taxon>
        <taxon>Ascomycota</taxon>
        <taxon>Pezizomycotina</taxon>
        <taxon>Eurotiomycetes</taxon>
        <taxon>Chaetothyriomycetidae</taxon>
        <taxon>Chaetothyriales</taxon>
        <taxon>Trichomeriaceae</taxon>
        <taxon>Lithohypha</taxon>
    </lineage>
</organism>
<keyword evidence="5" id="KW-0964">Secreted</keyword>
<dbReference type="FunFam" id="3.20.20.70:FF:000202">
    <property type="entry name" value="Alpha-galactosidase"/>
    <property type="match status" value="1"/>
</dbReference>
<evidence type="ECO:0000313" key="14">
    <source>
        <dbReference type="Proteomes" id="UP001309876"/>
    </source>
</evidence>
<evidence type="ECO:0000256" key="4">
    <source>
        <dbReference type="ARBA" id="ARBA00012755"/>
    </source>
</evidence>